<dbReference type="AlphaFoldDB" id="A0A3S1AYJ8"/>
<keyword evidence="2" id="KW-0805">Transcription regulation</keyword>
<dbReference type="SUPFAM" id="SSF88946">
    <property type="entry name" value="Sigma2 domain of RNA polymerase sigma factors"/>
    <property type="match status" value="1"/>
</dbReference>
<evidence type="ECO:0000256" key="2">
    <source>
        <dbReference type="ARBA" id="ARBA00023015"/>
    </source>
</evidence>
<dbReference type="InterPro" id="IPR039425">
    <property type="entry name" value="RNA_pol_sigma-70-like"/>
</dbReference>
<comment type="similarity">
    <text evidence="1">Belongs to the sigma-70 factor family. ECF subfamily.</text>
</comment>
<evidence type="ECO:0000256" key="3">
    <source>
        <dbReference type="ARBA" id="ARBA00023082"/>
    </source>
</evidence>
<dbReference type="PANTHER" id="PTHR43133">
    <property type="entry name" value="RNA POLYMERASE ECF-TYPE SIGMA FACTO"/>
    <property type="match status" value="1"/>
</dbReference>
<evidence type="ECO:0000313" key="6">
    <source>
        <dbReference type="Proteomes" id="UP000281028"/>
    </source>
</evidence>
<dbReference type="PANTHER" id="PTHR43133:SF46">
    <property type="entry name" value="RNA POLYMERASE SIGMA-70 FACTOR ECF SUBFAMILY"/>
    <property type="match status" value="1"/>
</dbReference>
<dbReference type="InterPro" id="IPR013325">
    <property type="entry name" value="RNA_pol_sigma_r2"/>
</dbReference>
<keyword evidence="6" id="KW-1185">Reference proteome</keyword>
<dbReference type="Gene3D" id="1.10.10.10">
    <property type="entry name" value="Winged helix-like DNA-binding domain superfamily/Winged helix DNA-binding domain"/>
    <property type="match status" value="1"/>
</dbReference>
<dbReference type="InterPro" id="IPR014284">
    <property type="entry name" value="RNA_pol_sigma-70_dom"/>
</dbReference>
<dbReference type="InterPro" id="IPR013249">
    <property type="entry name" value="RNA_pol_sigma70_r4_t2"/>
</dbReference>
<dbReference type="GO" id="GO:0003677">
    <property type="term" value="F:DNA binding"/>
    <property type="evidence" value="ECO:0007669"/>
    <property type="project" value="InterPro"/>
</dbReference>
<dbReference type="InterPro" id="IPR036388">
    <property type="entry name" value="WH-like_DNA-bd_sf"/>
</dbReference>
<dbReference type="Pfam" id="PF08281">
    <property type="entry name" value="Sigma70_r4_2"/>
    <property type="match status" value="1"/>
</dbReference>
<protein>
    <submittedName>
        <fullName evidence="5">Sigma-70 family RNA polymerase sigma factor</fullName>
    </submittedName>
</protein>
<dbReference type="OrthoDB" id="764811at2"/>
<organism evidence="5 6">
    <name type="scientific">Chitinophaga solisilvae</name>
    <dbReference type="NCBI Taxonomy" id="1233460"/>
    <lineage>
        <taxon>Bacteria</taxon>
        <taxon>Pseudomonadati</taxon>
        <taxon>Bacteroidota</taxon>
        <taxon>Chitinophagia</taxon>
        <taxon>Chitinophagales</taxon>
        <taxon>Chitinophagaceae</taxon>
        <taxon>Chitinophaga</taxon>
    </lineage>
</organism>
<dbReference type="SUPFAM" id="SSF88659">
    <property type="entry name" value="Sigma3 and sigma4 domains of RNA polymerase sigma factors"/>
    <property type="match status" value="1"/>
</dbReference>
<name>A0A3S1AYJ8_9BACT</name>
<dbReference type="RefSeq" id="WP_127043242.1">
    <property type="nucleotide sequence ID" value="NZ_JAABOK010000004.1"/>
</dbReference>
<proteinExistence type="inferred from homology"/>
<dbReference type="InterPro" id="IPR013324">
    <property type="entry name" value="RNA_pol_sigma_r3/r4-like"/>
</dbReference>
<keyword evidence="3" id="KW-0731">Sigma factor</keyword>
<dbReference type="Gene3D" id="1.10.1740.10">
    <property type="match status" value="1"/>
</dbReference>
<dbReference type="NCBIfam" id="TIGR02937">
    <property type="entry name" value="sigma70-ECF"/>
    <property type="match status" value="1"/>
</dbReference>
<dbReference type="GO" id="GO:0006352">
    <property type="term" value="P:DNA-templated transcription initiation"/>
    <property type="evidence" value="ECO:0007669"/>
    <property type="project" value="InterPro"/>
</dbReference>
<sequence length="183" mass="21220">MSDSTLWEAFQSGDTTAFGNIFHAHWDKLMHYTCSLIDDEALAKDVLQNFFIELWEKRASLPVPRETAAFLVFLLKLRILNAIRSEDIRARHEHNFAALLHEHTTSTTDQLYTKEIYAQLRQHLDLLPPKVKQVFQLSRLEHKSIAEISSMLGASEQTIRNQLNTANKRLKLQLRSSFLTFLL</sequence>
<gene>
    <name evidence="5" type="ORF">ECE50_011815</name>
</gene>
<evidence type="ECO:0000256" key="4">
    <source>
        <dbReference type="ARBA" id="ARBA00023163"/>
    </source>
</evidence>
<keyword evidence="4" id="KW-0804">Transcription</keyword>
<accession>A0A3S1AYJ8</accession>
<dbReference type="Proteomes" id="UP000281028">
    <property type="component" value="Unassembled WGS sequence"/>
</dbReference>
<dbReference type="EMBL" id="RIAR02000001">
    <property type="protein sequence ID" value="NSL87524.1"/>
    <property type="molecule type" value="Genomic_DNA"/>
</dbReference>
<evidence type="ECO:0000313" key="5">
    <source>
        <dbReference type="EMBL" id="NSL87524.1"/>
    </source>
</evidence>
<reference evidence="5" key="1">
    <citation type="submission" date="2020-05" db="EMBL/GenBank/DDBJ databases">
        <title>Chitinophaga laudate sp. nov., isolated from a tropical peat swamp.</title>
        <authorList>
            <person name="Goh C.B.S."/>
            <person name="Lee M.S."/>
            <person name="Parimannan S."/>
            <person name="Pasbakhsh P."/>
            <person name="Yule C.M."/>
            <person name="Rajandas H."/>
            <person name="Loke S."/>
            <person name="Croft L."/>
            <person name="Tan J.B.L."/>
        </authorList>
    </citation>
    <scope>NUCLEOTIDE SEQUENCE</scope>
    <source>
        <strain evidence="5">Mgbs1</strain>
    </source>
</reference>
<dbReference type="GO" id="GO:0016987">
    <property type="term" value="F:sigma factor activity"/>
    <property type="evidence" value="ECO:0007669"/>
    <property type="project" value="UniProtKB-KW"/>
</dbReference>
<evidence type="ECO:0000256" key="1">
    <source>
        <dbReference type="ARBA" id="ARBA00010641"/>
    </source>
</evidence>
<comment type="caution">
    <text evidence="5">The sequence shown here is derived from an EMBL/GenBank/DDBJ whole genome shotgun (WGS) entry which is preliminary data.</text>
</comment>